<dbReference type="AlphaFoldDB" id="A0A061FNW1"/>
<dbReference type="EMBL" id="CM001888">
    <property type="protein sequence ID" value="EOY19020.1"/>
    <property type="molecule type" value="Genomic_DNA"/>
</dbReference>
<sequence>MCGVEVHMLVLMWCGSVHDDICHVRCGSAHDGISYVRCGSAHDDFSYVREKLSVAWGLDPILVFTAARKSRVVPAQNFAIVKLYSRCSKKLFALLGYLL</sequence>
<evidence type="ECO:0000313" key="1">
    <source>
        <dbReference type="EMBL" id="EOY19020.1"/>
    </source>
</evidence>
<dbReference type="InParanoid" id="A0A061FNW1"/>
<name>A0A061FNW1_THECC</name>
<dbReference type="HOGENOM" id="CLU_2324898_0_0_1"/>
<organism evidence="1 2">
    <name type="scientific">Theobroma cacao</name>
    <name type="common">Cacao</name>
    <name type="synonym">Cocoa</name>
    <dbReference type="NCBI Taxonomy" id="3641"/>
    <lineage>
        <taxon>Eukaryota</taxon>
        <taxon>Viridiplantae</taxon>
        <taxon>Streptophyta</taxon>
        <taxon>Embryophyta</taxon>
        <taxon>Tracheophyta</taxon>
        <taxon>Spermatophyta</taxon>
        <taxon>Magnoliopsida</taxon>
        <taxon>eudicotyledons</taxon>
        <taxon>Gunneridae</taxon>
        <taxon>Pentapetalae</taxon>
        <taxon>rosids</taxon>
        <taxon>malvids</taxon>
        <taxon>Malvales</taxon>
        <taxon>Malvaceae</taxon>
        <taxon>Byttnerioideae</taxon>
        <taxon>Theobroma</taxon>
    </lineage>
</organism>
<gene>
    <name evidence="1" type="ORF">TCM_043631</name>
</gene>
<keyword evidence="2" id="KW-1185">Reference proteome</keyword>
<reference evidence="1 2" key="1">
    <citation type="journal article" date="2013" name="Genome Biol.">
        <title>The genome sequence of the most widely cultivated cacao type and its use to identify candidate genes regulating pod color.</title>
        <authorList>
            <person name="Motamayor J.C."/>
            <person name="Mockaitis K."/>
            <person name="Schmutz J."/>
            <person name="Haiminen N."/>
            <person name="Iii D.L."/>
            <person name="Cornejo O."/>
            <person name="Findley S.D."/>
            <person name="Zheng P."/>
            <person name="Utro F."/>
            <person name="Royaert S."/>
            <person name="Saski C."/>
            <person name="Jenkins J."/>
            <person name="Podicheti R."/>
            <person name="Zhao M."/>
            <person name="Scheffler B.E."/>
            <person name="Stack J.C."/>
            <person name="Feltus F.A."/>
            <person name="Mustiga G.M."/>
            <person name="Amores F."/>
            <person name="Phillips W."/>
            <person name="Marelli J.P."/>
            <person name="May G.D."/>
            <person name="Shapiro H."/>
            <person name="Ma J."/>
            <person name="Bustamante C.D."/>
            <person name="Schnell R.J."/>
            <person name="Main D."/>
            <person name="Gilbert D."/>
            <person name="Parida L."/>
            <person name="Kuhn D.N."/>
        </authorList>
    </citation>
    <scope>NUCLEOTIDE SEQUENCE [LARGE SCALE GENOMIC DNA]</scope>
    <source>
        <strain evidence="2">cv. Matina 1-6</strain>
    </source>
</reference>
<dbReference type="Gramene" id="EOY19020">
    <property type="protein sequence ID" value="EOY19020"/>
    <property type="gene ID" value="TCM_043631"/>
</dbReference>
<evidence type="ECO:0000313" key="2">
    <source>
        <dbReference type="Proteomes" id="UP000026915"/>
    </source>
</evidence>
<protein>
    <submittedName>
        <fullName evidence="1">Uncharacterized protein</fullName>
    </submittedName>
</protein>
<proteinExistence type="predicted"/>
<dbReference type="Proteomes" id="UP000026915">
    <property type="component" value="Chromosome 10"/>
</dbReference>
<accession>A0A061FNW1</accession>